<dbReference type="SMART" id="SM00226">
    <property type="entry name" value="LMWPc"/>
    <property type="match status" value="1"/>
</dbReference>
<protein>
    <submittedName>
        <fullName evidence="3">Arsenate-mycothiol transferase ArsC1</fullName>
        <ecNumber evidence="3">2.8.4.2</ecNumber>
    </submittedName>
</protein>
<dbReference type="PROSITE" id="PS50987">
    <property type="entry name" value="HTH_ARSR_2"/>
    <property type="match status" value="1"/>
</dbReference>
<organism evidence="3 4">
    <name type="scientific">Palleronia marisminoris</name>
    <dbReference type="NCBI Taxonomy" id="315423"/>
    <lineage>
        <taxon>Bacteria</taxon>
        <taxon>Pseudomonadati</taxon>
        <taxon>Pseudomonadota</taxon>
        <taxon>Alphaproteobacteria</taxon>
        <taxon>Rhodobacterales</taxon>
        <taxon>Roseobacteraceae</taxon>
        <taxon>Palleronia</taxon>
    </lineage>
</organism>
<accession>A0A1Y5TDY9</accession>
<dbReference type="CDD" id="cd00090">
    <property type="entry name" value="HTH_ARSR"/>
    <property type="match status" value="1"/>
</dbReference>
<keyword evidence="3" id="KW-0808">Transferase</keyword>
<dbReference type="SUPFAM" id="SSF52788">
    <property type="entry name" value="Phosphotyrosine protein phosphatases I"/>
    <property type="match status" value="1"/>
</dbReference>
<dbReference type="NCBIfam" id="NF033788">
    <property type="entry name" value="HTH_metalloreg"/>
    <property type="match status" value="1"/>
</dbReference>
<sequence>MRLLAGKLACLTLYFVYSKNMESPVISRLAALGHPQRLAIFRLLMRRYPDRVSAGEIAQALDLKASTLSSYLSGLMQAGLIDQEREGTWLRYSIAMTEVRRTFDYLLLDCCRGRPEFCSPVSLPQITGTPPMSDRRYKVLFICTGNSARSIFAESILREEAGDRFEAYSAGTKPRSELNPFALDVLDQKDHDISVLRAKNVSEFQGEDAPRFDFVFTVCDRAANEECPSWPGQPISAHWGMPDPVKEDGTDAQKSLAFQRAYGALANRIRAFTALPISSLDRISLQRAVDDLARRGAGEPA</sequence>
<evidence type="ECO:0000256" key="1">
    <source>
        <dbReference type="ARBA" id="ARBA00022849"/>
    </source>
</evidence>
<dbReference type="Gene3D" id="1.10.10.10">
    <property type="entry name" value="Winged helix-like DNA-binding domain superfamily/Winged helix DNA-binding domain"/>
    <property type="match status" value="1"/>
</dbReference>
<dbReference type="EC" id="2.8.4.2" evidence="3"/>
<dbReference type="Pfam" id="PF12840">
    <property type="entry name" value="HTH_20"/>
    <property type="match status" value="1"/>
</dbReference>
<dbReference type="SUPFAM" id="SSF46785">
    <property type="entry name" value="Winged helix' DNA-binding domain"/>
    <property type="match status" value="1"/>
</dbReference>
<dbReference type="Gene3D" id="3.40.50.2300">
    <property type="match status" value="1"/>
</dbReference>
<name>A0A1Y5TDY9_9RHOB</name>
<reference evidence="3 4" key="1">
    <citation type="submission" date="2017-03" db="EMBL/GenBank/DDBJ databases">
        <authorList>
            <person name="Afonso C.L."/>
            <person name="Miller P.J."/>
            <person name="Scott M.A."/>
            <person name="Spackman E."/>
            <person name="Goraichik I."/>
            <person name="Dimitrov K.M."/>
            <person name="Suarez D.L."/>
            <person name="Swayne D.E."/>
        </authorList>
    </citation>
    <scope>NUCLEOTIDE SEQUENCE [LARGE SCALE GENOMIC DNA]</scope>
    <source>
        <strain evidence="3 4">CECT 7066</strain>
    </source>
</reference>
<evidence type="ECO:0000313" key="3">
    <source>
        <dbReference type="EMBL" id="SLN61450.1"/>
    </source>
</evidence>
<dbReference type="CDD" id="cd16345">
    <property type="entry name" value="LMWP_ArsC"/>
    <property type="match status" value="1"/>
</dbReference>
<proteinExistence type="predicted"/>
<dbReference type="GO" id="GO:0003700">
    <property type="term" value="F:DNA-binding transcription factor activity"/>
    <property type="evidence" value="ECO:0007669"/>
    <property type="project" value="InterPro"/>
</dbReference>
<dbReference type="InterPro" id="IPR001845">
    <property type="entry name" value="HTH_ArsR_DNA-bd_dom"/>
</dbReference>
<dbReference type="GO" id="GO:0046685">
    <property type="term" value="P:response to arsenic-containing substance"/>
    <property type="evidence" value="ECO:0007669"/>
    <property type="project" value="UniProtKB-KW"/>
</dbReference>
<dbReference type="PRINTS" id="PR00778">
    <property type="entry name" value="HTHARSR"/>
</dbReference>
<dbReference type="InterPro" id="IPR023485">
    <property type="entry name" value="Ptyr_pPase"/>
</dbReference>
<dbReference type="EMBL" id="FWFV01000009">
    <property type="protein sequence ID" value="SLN61450.1"/>
    <property type="molecule type" value="Genomic_DNA"/>
</dbReference>
<dbReference type="InterPro" id="IPR036390">
    <property type="entry name" value="WH_DNA-bd_sf"/>
</dbReference>
<dbReference type="InterPro" id="IPR036388">
    <property type="entry name" value="WH-like_DNA-bd_sf"/>
</dbReference>
<dbReference type="InterPro" id="IPR011991">
    <property type="entry name" value="ArsR-like_HTH"/>
</dbReference>
<dbReference type="PANTHER" id="PTHR43428">
    <property type="entry name" value="ARSENATE REDUCTASE"/>
    <property type="match status" value="1"/>
</dbReference>
<gene>
    <name evidence="3" type="primary">arsC1</name>
    <name evidence="3" type="ORF">PAM7066_03070</name>
</gene>
<keyword evidence="1" id="KW-0059">Arsenical resistance</keyword>
<dbReference type="STRING" id="315423.SAMN04488020_1108"/>
<keyword evidence="4" id="KW-1185">Reference proteome</keyword>
<evidence type="ECO:0000259" key="2">
    <source>
        <dbReference type="PROSITE" id="PS50987"/>
    </source>
</evidence>
<feature type="domain" description="HTH arsR-type" evidence="2">
    <location>
        <begin position="17"/>
        <end position="114"/>
    </location>
</feature>
<dbReference type="SMART" id="SM00418">
    <property type="entry name" value="HTH_ARSR"/>
    <property type="match status" value="1"/>
</dbReference>
<evidence type="ECO:0000313" key="4">
    <source>
        <dbReference type="Proteomes" id="UP000193870"/>
    </source>
</evidence>
<dbReference type="AlphaFoldDB" id="A0A1Y5TDY9"/>
<dbReference type="Pfam" id="PF01451">
    <property type="entry name" value="LMWPc"/>
    <property type="match status" value="1"/>
</dbReference>
<dbReference type="Proteomes" id="UP000193870">
    <property type="component" value="Unassembled WGS sequence"/>
</dbReference>
<dbReference type="InterPro" id="IPR036196">
    <property type="entry name" value="Ptyr_pPase_sf"/>
</dbReference>
<dbReference type="PANTHER" id="PTHR43428:SF1">
    <property type="entry name" value="ARSENATE REDUCTASE"/>
    <property type="match status" value="1"/>
</dbReference>
<dbReference type="GO" id="GO:0102100">
    <property type="term" value="F:mycothiol-arsenate ligase activity"/>
    <property type="evidence" value="ECO:0007669"/>
    <property type="project" value="UniProtKB-EC"/>
</dbReference>